<dbReference type="Pfam" id="PF00072">
    <property type="entry name" value="Response_reg"/>
    <property type="match status" value="1"/>
</dbReference>
<dbReference type="EMBL" id="LUUH01000066">
    <property type="protein sequence ID" value="OAI01816.1"/>
    <property type="molecule type" value="Genomic_DNA"/>
</dbReference>
<dbReference type="InterPro" id="IPR001633">
    <property type="entry name" value="EAL_dom"/>
</dbReference>
<feature type="domain" description="Response regulatory" evidence="3">
    <location>
        <begin position="9"/>
        <end position="125"/>
    </location>
</feature>
<evidence type="ECO:0000256" key="1">
    <source>
        <dbReference type="ARBA" id="ARBA00001946"/>
    </source>
</evidence>
<dbReference type="SMART" id="SM00091">
    <property type="entry name" value="PAS"/>
    <property type="match status" value="1"/>
</dbReference>
<evidence type="ECO:0000313" key="8">
    <source>
        <dbReference type="Proteomes" id="UP000077763"/>
    </source>
</evidence>
<keyword evidence="2" id="KW-0597">Phosphoprotein</keyword>
<accession>A0A177M7V9</accession>
<dbReference type="Pfam" id="PF13426">
    <property type="entry name" value="PAS_9"/>
    <property type="match status" value="1"/>
</dbReference>
<dbReference type="InterPro" id="IPR011006">
    <property type="entry name" value="CheY-like_superfamily"/>
</dbReference>
<dbReference type="SUPFAM" id="SSF55785">
    <property type="entry name" value="PYP-like sensor domain (PAS domain)"/>
    <property type="match status" value="1"/>
</dbReference>
<dbReference type="InterPro" id="IPR000014">
    <property type="entry name" value="PAS"/>
</dbReference>
<dbReference type="PROSITE" id="PS50887">
    <property type="entry name" value="GGDEF"/>
    <property type="match status" value="1"/>
</dbReference>
<dbReference type="SMART" id="SM00448">
    <property type="entry name" value="REC"/>
    <property type="match status" value="1"/>
</dbReference>
<dbReference type="GO" id="GO:0003824">
    <property type="term" value="F:catalytic activity"/>
    <property type="evidence" value="ECO:0007669"/>
    <property type="project" value="UniProtKB-ARBA"/>
</dbReference>
<dbReference type="PANTHER" id="PTHR44757">
    <property type="entry name" value="DIGUANYLATE CYCLASE DGCP"/>
    <property type="match status" value="1"/>
</dbReference>
<dbReference type="GO" id="GO:0000160">
    <property type="term" value="P:phosphorelay signal transduction system"/>
    <property type="evidence" value="ECO:0007669"/>
    <property type="project" value="InterPro"/>
</dbReference>
<dbReference type="InterPro" id="IPR052155">
    <property type="entry name" value="Biofilm_reg_signaling"/>
</dbReference>
<dbReference type="Proteomes" id="UP000077763">
    <property type="component" value="Unassembled WGS sequence"/>
</dbReference>
<dbReference type="Gene3D" id="3.40.50.2300">
    <property type="match status" value="1"/>
</dbReference>
<sequence length="691" mass="77382">MAEQPDKPLVLLVDDLPANLHVLVSALKADYRLKTATSGLDALKLLQQPDKPKLVLLDVKMPGMNGIEVLRRMRDDLQISDIPVILLSADASEQSELAGLHLGADDYLFKPISPNVLTVRVRNQIQRYADRIQLRLAAHVFEHSGEAILITDQHNRIIDVNSAFVALTGYDKSEALGKDPRFLSSGQTEREVYTAMWEAIHKNGFWQGELWDRSKTGDIYPKMATISVVRDRTGNIEFYLASYINISNIKEAQAHIQHLAHHDPLTGLPNRLHLQVFLEQSMMIAKRQSEQLAVMLLDLDRFKNINDTLGHSIGDELLIQVANRIKSSIRKNDLVARLGGDEFVVVLRGENIQSMAASVAQKICENLQRPFGLAGTNLRTATSIGIAIYPDNAQHMEGLMKNADMSMYFAKSEGGDGFRFFSAEMNRHAHERMDLENQLHFAVENHQFELYYQPQFSLPDLHLIGAEVLLRWQHPEKGFISPAVFIPLSEETNQIYKIGEWVLEHACEQGVSWVREGFPLKRISVNVSAKQFQNKHFSELVASVLAKTGLPREKLELELEITETAVMTSPGDAGALLQSFREGGIMVALDDFGQGYSSLGQLKNLPLDRLKIDAAFVRDISGDMHDKNNGAIAAATIGLAHNLGFQVIAEGVETKEQLAFLIAHGCDEVQGFYFAKPMPKIEFEQFLHNRL</sequence>
<evidence type="ECO:0000259" key="3">
    <source>
        <dbReference type="PROSITE" id="PS50110"/>
    </source>
</evidence>
<dbReference type="Gene3D" id="3.30.70.270">
    <property type="match status" value="1"/>
</dbReference>
<dbReference type="SUPFAM" id="SSF141868">
    <property type="entry name" value="EAL domain-like"/>
    <property type="match status" value="1"/>
</dbReference>
<dbReference type="AlphaFoldDB" id="A0A177M7V9"/>
<evidence type="ECO:0000259" key="4">
    <source>
        <dbReference type="PROSITE" id="PS50112"/>
    </source>
</evidence>
<dbReference type="FunFam" id="3.30.70.270:FF:000001">
    <property type="entry name" value="Diguanylate cyclase domain protein"/>
    <property type="match status" value="1"/>
</dbReference>
<gene>
    <name evidence="7" type="ORF">A1353_00820</name>
</gene>
<dbReference type="SUPFAM" id="SSF55073">
    <property type="entry name" value="Nucleotide cyclase"/>
    <property type="match status" value="1"/>
</dbReference>
<comment type="cofactor">
    <cofactor evidence="1">
        <name>Mg(2+)</name>
        <dbReference type="ChEBI" id="CHEBI:18420"/>
    </cofactor>
</comment>
<dbReference type="InterPro" id="IPR029787">
    <property type="entry name" value="Nucleotide_cyclase"/>
</dbReference>
<dbReference type="PROSITE" id="PS50112">
    <property type="entry name" value="PAS"/>
    <property type="match status" value="1"/>
</dbReference>
<feature type="modified residue" description="4-aspartylphosphate" evidence="2">
    <location>
        <position position="58"/>
    </location>
</feature>
<name>A0A177M7V9_METMH</name>
<dbReference type="InterPro" id="IPR043128">
    <property type="entry name" value="Rev_trsase/Diguanyl_cyclase"/>
</dbReference>
<dbReference type="NCBIfam" id="TIGR00229">
    <property type="entry name" value="sensory_box"/>
    <property type="match status" value="1"/>
</dbReference>
<dbReference type="CDD" id="cd01949">
    <property type="entry name" value="GGDEF"/>
    <property type="match status" value="1"/>
</dbReference>
<dbReference type="InterPro" id="IPR000160">
    <property type="entry name" value="GGDEF_dom"/>
</dbReference>
<dbReference type="CDD" id="cd00130">
    <property type="entry name" value="PAS"/>
    <property type="match status" value="1"/>
</dbReference>
<dbReference type="PROSITE" id="PS50883">
    <property type="entry name" value="EAL"/>
    <property type="match status" value="1"/>
</dbReference>
<dbReference type="Pfam" id="PF00563">
    <property type="entry name" value="EAL"/>
    <property type="match status" value="1"/>
</dbReference>
<organism evidence="7 8">
    <name type="scientific">Methylomonas methanica</name>
    <dbReference type="NCBI Taxonomy" id="421"/>
    <lineage>
        <taxon>Bacteria</taxon>
        <taxon>Pseudomonadati</taxon>
        <taxon>Pseudomonadota</taxon>
        <taxon>Gammaproteobacteria</taxon>
        <taxon>Methylococcales</taxon>
        <taxon>Methylococcaceae</taxon>
        <taxon>Methylomonas</taxon>
    </lineage>
</organism>
<comment type="caution">
    <text evidence="7">The sequence shown here is derived from an EMBL/GenBank/DDBJ whole genome shotgun (WGS) entry which is preliminary data.</text>
</comment>
<dbReference type="SMART" id="SM00267">
    <property type="entry name" value="GGDEF"/>
    <property type="match status" value="1"/>
</dbReference>
<reference evidence="7 8" key="1">
    <citation type="submission" date="2016-03" db="EMBL/GenBank/DDBJ databases">
        <authorList>
            <person name="Ploux O."/>
        </authorList>
    </citation>
    <scope>NUCLEOTIDE SEQUENCE [LARGE SCALE GENOMIC DNA]</scope>
    <source>
        <strain evidence="7 8">R-45371</strain>
    </source>
</reference>
<dbReference type="InterPro" id="IPR001789">
    <property type="entry name" value="Sig_transdc_resp-reg_receiver"/>
</dbReference>
<dbReference type="NCBIfam" id="TIGR00254">
    <property type="entry name" value="GGDEF"/>
    <property type="match status" value="1"/>
</dbReference>
<proteinExistence type="predicted"/>
<dbReference type="PROSITE" id="PS50110">
    <property type="entry name" value="RESPONSE_REGULATORY"/>
    <property type="match status" value="1"/>
</dbReference>
<evidence type="ECO:0000256" key="2">
    <source>
        <dbReference type="PROSITE-ProRule" id="PRU00169"/>
    </source>
</evidence>
<evidence type="ECO:0000313" key="7">
    <source>
        <dbReference type="EMBL" id="OAI01816.1"/>
    </source>
</evidence>
<dbReference type="InterPro" id="IPR035919">
    <property type="entry name" value="EAL_sf"/>
</dbReference>
<dbReference type="InterPro" id="IPR035965">
    <property type="entry name" value="PAS-like_dom_sf"/>
</dbReference>
<protein>
    <submittedName>
        <fullName evidence="7">Diguanylate cyclase</fullName>
    </submittedName>
</protein>
<dbReference type="SUPFAM" id="SSF52172">
    <property type="entry name" value="CheY-like"/>
    <property type="match status" value="1"/>
</dbReference>
<feature type="domain" description="GGDEF" evidence="6">
    <location>
        <begin position="290"/>
        <end position="423"/>
    </location>
</feature>
<feature type="domain" description="EAL" evidence="5">
    <location>
        <begin position="432"/>
        <end position="691"/>
    </location>
</feature>
<dbReference type="Pfam" id="PF00990">
    <property type="entry name" value="GGDEF"/>
    <property type="match status" value="1"/>
</dbReference>
<dbReference type="CDD" id="cd01948">
    <property type="entry name" value="EAL"/>
    <property type="match status" value="1"/>
</dbReference>
<feature type="domain" description="PAS" evidence="4">
    <location>
        <begin position="133"/>
        <end position="178"/>
    </location>
</feature>
<dbReference type="Gene3D" id="3.20.20.450">
    <property type="entry name" value="EAL domain"/>
    <property type="match status" value="1"/>
</dbReference>
<dbReference type="PANTHER" id="PTHR44757:SF2">
    <property type="entry name" value="BIOFILM ARCHITECTURE MAINTENANCE PROTEIN MBAA"/>
    <property type="match status" value="1"/>
</dbReference>
<dbReference type="Gene3D" id="3.30.450.20">
    <property type="entry name" value="PAS domain"/>
    <property type="match status" value="1"/>
</dbReference>
<evidence type="ECO:0000259" key="6">
    <source>
        <dbReference type="PROSITE" id="PS50887"/>
    </source>
</evidence>
<evidence type="ECO:0000259" key="5">
    <source>
        <dbReference type="PROSITE" id="PS50883"/>
    </source>
</evidence>
<dbReference type="SMART" id="SM00052">
    <property type="entry name" value="EAL"/>
    <property type="match status" value="1"/>
</dbReference>